<dbReference type="CDD" id="cd02022">
    <property type="entry name" value="DPCK"/>
    <property type="match status" value="1"/>
</dbReference>
<keyword evidence="9" id="KW-1185">Reference proteome</keyword>
<evidence type="ECO:0000256" key="5">
    <source>
        <dbReference type="HAMAP-Rule" id="MF_00376"/>
    </source>
</evidence>
<keyword evidence="5" id="KW-0963">Cytoplasm</keyword>
<evidence type="ECO:0000256" key="2">
    <source>
        <dbReference type="ARBA" id="ARBA00022741"/>
    </source>
</evidence>
<evidence type="ECO:0000313" key="8">
    <source>
        <dbReference type="EMBL" id="MBK0392067.1"/>
    </source>
</evidence>
<dbReference type="PANTHER" id="PTHR10695">
    <property type="entry name" value="DEPHOSPHO-COA KINASE-RELATED"/>
    <property type="match status" value="1"/>
</dbReference>
<evidence type="ECO:0000256" key="6">
    <source>
        <dbReference type="NCBIfam" id="TIGR00152"/>
    </source>
</evidence>
<dbReference type="Pfam" id="PF01121">
    <property type="entry name" value="CoaE"/>
    <property type="match status" value="1"/>
</dbReference>
<dbReference type="Proteomes" id="UP000617041">
    <property type="component" value="Unassembled WGS sequence"/>
</dbReference>
<evidence type="ECO:0000313" key="9">
    <source>
        <dbReference type="Proteomes" id="UP000617041"/>
    </source>
</evidence>
<organism evidence="8 9">
    <name type="scientific">Ramlibacter algicola</name>
    <dbReference type="NCBI Taxonomy" id="2795217"/>
    <lineage>
        <taxon>Bacteria</taxon>
        <taxon>Pseudomonadati</taxon>
        <taxon>Pseudomonadota</taxon>
        <taxon>Betaproteobacteria</taxon>
        <taxon>Burkholderiales</taxon>
        <taxon>Comamonadaceae</taxon>
        <taxon>Ramlibacter</taxon>
    </lineage>
</organism>
<proteinExistence type="inferred from homology"/>
<name>A0A934Q0J4_9BURK</name>
<feature type="compositionally biased region" description="Basic residues" evidence="7">
    <location>
        <begin position="65"/>
        <end position="83"/>
    </location>
</feature>
<sequence length="316" mass="33809">MDPDLAAAIAVGRHRGLYVALADLPPVPSRDGQGRHGPRRLQAVRRARRLVRPAGADPDHPGVLGHRRRDRHRAQVRQPAARRRLRAVRPVPSGRGLRLPDRRTGGPAARHRPVAGTTVRIGLTGGIGSGKSTVLAMLRDLGAATIDADAISRATTASGGAAIPPIAKHFGADFITADGALDRDRMRVHVYAHPAARRELEAIIHPLVGAESERQVQAALAAGRRTIVFDVPLLVESGRWRQQVDRVVVVDCSPVTQVARVRERSGLDAAQVEAIIAAQAPRGLRLQAADVVIHNDGIGLDALRAQVESIARTFGL</sequence>
<reference evidence="8" key="1">
    <citation type="submission" date="2020-12" db="EMBL/GenBank/DDBJ databases">
        <title>Ramlibacter sp. nov., isolated from a freshwater alga, Cryptomonas.</title>
        <authorList>
            <person name="Kim H.M."/>
            <person name="Jeon C.O."/>
        </authorList>
    </citation>
    <scope>NUCLEOTIDE SEQUENCE</scope>
    <source>
        <strain evidence="8">CrO1</strain>
    </source>
</reference>
<gene>
    <name evidence="5" type="primary">coaE</name>
    <name evidence="8" type="ORF">I8E28_05645</name>
</gene>
<dbReference type="PANTHER" id="PTHR10695:SF46">
    <property type="entry name" value="BIFUNCTIONAL COENZYME A SYNTHASE-RELATED"/>
    <property type="match status" value="1"/>
</dbReference>
<protein>
    <recommendedName>
        <fullName evidence="5 6">Dephospho-CoA kinase</fullName>
        <ecNumber evidence="5 6">2.7.1.24</ecNumber>
    </recommendedName>
    <alternativeName>
        <fullName evidence="5">Dephosphocoenzyme A kinase</fullName>
    </alternativeName>
</protein>
<dbReference type="GO" id="GO:0005737">
    <property type="term" value="C:cytoplasm"/>
    <property type="evidence" value="ECO:0007669"/>
    <property type="project" value="UniProtKB-SubCell"/>
</dbReference>
<evidence type="ECO:0000256" key="4">
    <source>
        <dbReference type="ARBA" id="ARBA00022993"/>
    </source>
</evidence>
<dbReference type="EMBL" id="JAEDAO010000001">
    <property type="protein sequence ID" value="MBK0392067.1"/>
    <property type="molecule type" value="Genomic_DNA"/>
</dbReference>
<dbReference type="HAMAP" id="MF_00376">
    <property type="entry name" value="Dephospho_CoA_kinase"/>
    <property type="match status" value="1"/>
</dbReference>
<dbReference type="GO" id="GO:0005524">
    <property type="term" value="F:ATP binding"/>
    <property type="evidence" value="ECO:0007669"/>
    <property type="project" value="UniProtKB-UniRule"/>
</dbReference>
<keyword evidence="2 5" id="KW-0547">Nucleotide-binding</keyword>
<comment type="similarity">
    <text evidence="1 5">Belongs to the CoaE family.</text>
</comment>
<dbReference type="EC" id="2.7.1.24" evidence="5 6"/>
<dbReference type="PROSITE" id="PS51219">
    <property type="entry name" value="DPCK"/>
    <property type="match status" value="1"/>
</dbReference>
<comment type="caution">
    <text evidence="8">The sequence shown here is derived from an EMBL/GenBank/DDBJ whole genome shotgun (WGS) entry which is preliminary data.</text>
</comment>
<accession>A0A934Q0J4</accession>
<dbReference type="NCBIfam" id="TIGR00152">
    <property type="entry name" value="dephospho-CoA kinase"/>
    <property type="match status" value="1"/>
</dbReference>
<comment type="catalytic activity">
    <reaction evidence="5">
        <text>3'-dephospho-CoA + ATP = ADP + CoA + H(+)</text>
        <dbReference type="Rhea" id="RHEA:18245"/>
        <dbReference type="ChEBI" id="CHEBI:15378"/>
        <dbReference type="ChEBI" id="CHEBI:30616"/>
        <dbReference type="ChEBI" id="CHEBI:57287"/>
        <dbReference type="ChEBI" id="CHEBI:57328"/>
        <dbReference type="ChEBI" id="CHEBI:456216"/>
        <dbReference type="EC" id="2.7.1.24"/>
    </reaction>
</comment>
<feature type="binding site" evidence="5">
    <location>
        <begin position="128"/>
        <end position="133"/>
    </location>
    <ligand>
        <name>ATP</name>
        <dbReference type="ChEBI" id="CHEBI:30616"/>
    </ligand>
</feature>
<evidence type="ECO:0000256" key="3">
    <source>
        <dbReference type="ARBA" id="ARBA00022840"/>
    </source>
</evidence>
<dbReference type="Gene3D" id="3.40.50.300">
    <property type="entry name" value="P-loop containing nucleotide triphosphate hydrolases"/>
    <property type="match status" value="1"/>
</dbReference>
<feature type="region of interest" description="Disordered" evidence="7">
    <location>
        <begin position="53"/>
        <end position="83"/>
    </location>
</feature>
<dbReference type="SUPFAM" id="SSF52540">
    <property type="entry name" value="P-loop containing nucleoside triphosphate hydrolases"/>
    <property type="match status" value="1"/>
</dbReference>
<keyword evidence="3 5" id="KW-0067">ATP-binding</keyword>
<dbReference type="GO" id="GO:0015937">
    <property type="term" value="P:coenzyme A biosynthetic process"/>
    <property type="evidence" value="ECO:0007669"/>
    <property type="project" value="UniProtKB-UniRule"/>
</dbReference>
<keyword evidence="5 8" id="KW-0418">Kinase</keyword>
<dbReference type="GO" id="GO:0004140">
    <property type="term" value="F:dephospho-CoA kinase activity"/>
    <property type="evidence" value="ECO:0007669"/>
    <property type="project" value="UniProtKB-UniRule"/>
</dbReference>
<comment type="subcellular location">
    <subcellularLocation>
        <location evidence="5">Cytoplasm</location>
    </subcellularLocation>
</comment>
<feature type="region of interest" description="Disordered" evidence="7">
    <location>
        <begin position="92"/>
        <end position="111"/>
    </location>
</feature>
<dbReference type="InterPro" id="IPR001977">
    <property type="entry name" value="Depp_CoAkinase"/>
</dbReference>
<keyword evidence="4 5" id="KW-0173">Coenzyme A biosynthesis</keyword>
<comment type="pathway">
    <text evidence="5">Cofactor biosynthesis; coenzyme A biosynthesis; CoA from (R)-pantothenate: step 5/5.</text>
</comment>
<comment type="function">
    <text evidence="5">Catalyzes the phosphorylation of the 3'-hydroxyl group of dephosphocoenzyme A to form coenzyme A.</text>
</comment>
<dbReference type="InterPro" id="IPR027417">
    <property type="entry name" value="P-loop_NTPase"/>
</dbReference>
<evidence type="ECO:0000256" key="1">
    <source>
        <dbReference type="ARBA" id="ARBA00009018"/>
    </source>
</evidence>
<dbReference type="AlphaFoldDB" id="A0A934Q0J4"/>
<evidence type="ECO:0000256" key="7">
    <source>
        <dbReference type="SAM" id="MobiDB-lite"/>
    </source>
</evidence>
<keyword evidence="5 8" id="KW-0808">Transferase</keyword>